<dbReference type="Proteomes" id="UP000237889">
    <property type="component" value="Chromosome"/>
</dbReference>
<keyword evidence="4" id="KW-1185">Reference proteome</keyword>
<feature type="chain" id="PRO_5015546553" description="SH3b domain-containing protein" evidence="1">
    <location>
        <begin position="30"/>
        <end position="118"/>
    </location>
</feature>
<name>A0A2S0NEE9_9HYPH</name>
<keyword evidence="1" id="KW-0732">Signal</keyword>
<dbReference type="Pfam" id="PF08239">
    <property type="entry name" value="SH3_3"/>
    <property type="match status" value="1"/>
</dbReference>
<proteinExistence type="predicted"/>
<dbReference type="RefSeq" id="WP_106749624.1">
    <property type="nucleotide sequence ID" value="NZ_CP027668.1"/>
</dbReference>
<gene>
    <name evidence="3" type="ORF">C6569_15135</name>
</gene>
<evidence type="ECO:0000313" key="3">
    <source>
        <dbReference type="EMBL" id="AVO46283.1"/>
    </source>
</evidence>
<dbReference type="InterPro" id="IPR003646">
    <property type="entry name" value="SH3-like_bac-type"/>
</dbReference>
<dbReference type="KEGG" id="phr:C6569_15135"/>
<protein>
    <recommendedName>
        <fullName evidence="2">SH3b domain-containing protein</fullName>
    </recommendedName>
</protein>
<evidence type="ECO:0000256" key="1">
    <source>
        <dbReference type="SAM" id="SignalP"/>
    </source>
</evidence>
<organism evidence="3 4">
    <name type="scientific">Phreatobacter cathodiphilus</name>
    <dbReference type="NCBI Taxonomy" id="1868589"/>
    <lineage>
        <taxon>Bacteria</taxon>
        <taxon>Pseudomonadati</taxon>
        <taxon>Pseudomonadota</taxon>
        <taxon>Alphaproteobacteria</taxon>
        <taxon>Hyphomicrobiales</taxon>
        <taxon>Phreatobacteraceae</taxon>
        <taxon>Phreatobacter</taxon>
    </lineage>
</organism>
<feature type="domain" description="SH3b" evidence="2">
    <location>
        <begin position="44"/>
        <end position="113"/>
    </location>
</feature>
<dbReference type="OrthoDB" id="8161762at2"/>
<dbReference type="AlphaFoldDB" id="A0A2S0NEE9"/>
<feature type="signal peptide" evidence="1">
    <location>
        <begin position="1"/>
        <end position="29"/>
    </location>
</feature>
<dbReference type="Gene3D" id="2.30.30.40">
    <property type="entry name" value="SH3 Domains"/>
    <property type="match status" value="1"/>
</dbReference>
<reference evidence="3 4" key="1">
    <citation type="submission" date="2018-03" db="EMBL/GenBank/DDBJ databases">
        <title>Genome sequencing of Phreatobacter sp.</title>
        <authorList>
            <person name="Kim S.-J."/>
            <person name="Heo J."/>
            <person name="Kwon S.-W."/>
        </authorList>
    </citation>
    <scope>NUCLEOTIDE SEQUENCE [LARGE SCALE GENOMIC DNA]</scope>
    <source>
        <strain evidence="3 4">S-12</strain>
    </source>
</reference>
<sequence length="118" mass="12646">MTRLPSHARRTALAAAVCALMGAASPAHAINAVCEVLPTSDGFAALRAGPSTDARLIARMKTGHSVHLRARNQGEVIRSGPWTQVIYWPNGELYIPSQPEFRTGQIGWVAQRLIGDCG</sequence>
<evidence type="ECO:0000313" key="4">
    <source>
        <dbReference type="Proteomes" id="UP000237889"/>
    </source>
</evidence>
<accession>A0A2S0NEE9</accession>
<dbReference type="EMBL" id="CP027668">
    <property type="protein sequence ID" value="AVO46283.1"/>
    <property type="molecule type" value="Genomic_DNA"/>
</dbReference>
<evidence type="ECO:0000259" key="2">
    <source>
        <dbReference type="Pfam" id="PF08239"/>
    </source>
</evidence>